<reference evidence="1 2" key="1">
    <citation type="submission" date="2019-05" db="EMBL/GenBank/DDBJ databases">
        <title>Another draft genome of Portunus trituberculatus and its Hox gene families provides insights of decapod evolution.</title>
        <authorList>
            <person name="Jeong J.-H."/>
            <person name="Song I."/>
            <person name="Kim S."/>
            <person name="Choi T."/>
            <person name="Kim D."/>
            <person name="Ryu S."/>
            <person name="Kim W."/>
        </authorList>
    </citation>
    <scope>NUCLEOTIDE SEQUENCE [LARGE SCALE GENOMIC DNA]</scope>
    <source>
        <tissue evidence="1">Muscle</tissue>
    </source>
</reference>
<proteinExistence type="predicted"/>
<dbReference type="AlphaFoldDB" id="A0A5B7JT63"/>
<name>A0A5B7JT63_PORTR</name>
<dbReference type="EMBL" id="VSRR010110187">
    <property type="protein sequence ID" value="MPC97476.1"/>
    <property type="molecule type" value="Genomic_DNA"/>
</dbReference>
<sequence length="38" mass="4323">MSRHPNPAPRTRRVRRAKQDTLIIHISKKKITSGTTAV</sequence>
<dbReference type="Proteomes" id="UP000324222">
    <property type="component" value="Unassembled WGS sequence"/>
</dbReference>
<keyword evidence="2" id="KW-1185">Reference proteome</keyword>
<organism evidence="1 2">
    <name type="scientific">Portunus trituberculatus</name>
    <name type="common">Swimming crab</name>
    <name type="synonym">Neptunus trituberculatus</name>
    <dbReference type="NCBI Taxonomy" id="210409"/>
    <lineage>
        <taxon>Eukaryota</taxon>
        <taxon>Metazoa</taxon>
        <taxon>Ecdysozoa</taxon>
        <taxon>Arthropoda</taxon>
        <taxon>Crustacea</taxon>
        <taxon>Multicrustacea</taxon>
        <taxon>Malacostraca</taxon>
        <taxon>Eumalacostraca</taxon>
        <taxon>Eucarida</taxon>
        <taxon>Decapoda</taxon>
        <taxon>Pleocyemata</taxon>
        <taxon>Brachyura</taxon>
        <taxon>Eubrachyura</taxon>
        <taxon>Portunoidea</taxon>
        <taxon>Portunidae</taxon>
        <taxon>Portuninae</taxon>
        <taxon>Portunus</taxon>
    </lineage>
</organism>
<comment type="caution">
    <text evidence="1">The sequence shown here is derived from an EMBL/GenBank/DDBJ whole genome shotgun (WGS) entry which is preliminary data.</text>
</comment>
<accession>A0A5B7JT63</accession>
<gene>
    <name evidence="1" type="ORF">E2C01_092794</name>
</gene>
<evidence type="ECO:0000313" key="2">
    <source>
        <dbReference type="Proteomes" id="UP000324222"/>
    </source>
</evidence>
<protein>
    <submittedName>
        <fullName evidence="1">Uncharacterized protein</fullName>
    </submittedName>
</protein>
<evidence type="ECO:0000313" key="1">
    <source>
        <dbReference type="EMBL" id="MPC97476.1"/>
    </source>
</evidence>